<protein>
    <submittedName>
        <fullName evidence="1">Uncharacterized protein</fullName>
    </submittedName>
</protein>
<proteinExistence type="predicted"/>
<evidence type="ECO:0000313" key="2">
    <source>
        <dbReference type="Proteomes" id="UP000829398"/>
    </source>
</evidence>
<sequence>MSIREDLWDALVTYFHSHDRRWIVGGRGGGDFNVVQSVSEISGGHNQPQGAIDAFNLTLVDCGLEDAGFVGSPYTWTNGHTWTRLDHVVFNGHWSDFFSSFRVTHLNRTTLDHSPLLFSCDKDATKGPPRFKFLHTWLRHPGFFDVVTQSWDSPVVGFGMRAFQQKLVRLKNCLKAWNKEVFGNVFDRVKEAEKDIARKKRQYDLSGSVEDRVMFSEARAHLQRALLCEETFLRQQSNVRWVREGDANTRFFHAMVHFYQCPFDKKFMKISSISFFVAHLVVDAFCLLKCLREACKLQY</sequence>
<organism evidence="1 2">
    <name type="scientific">Citrus sinensis</name>
    <name type="common">Sweet orange</name>
    <name type="synonym">Citrus aurantium var. sinensis</name>
    <dbReference type="NCBI Taxonomy" id="2711"/>
    <lineage>
        <taxon>Eukaryota</taxon>
        <taxon>Viridiplantae</taxon>
        <taxon>Streptophyta</taxon>
        <taxon>Embryophyta</taxon>
        <taxon>Tracheophyta</taxon>
        <taxon>Spermatophyta</taxon>
        <taxon>Magnoliopsida</taxon>
        <taxon>eudicotyledons</taxon>
        <taxon>Gunneridae</taxon>
        <taxon>Pentapetalae</taxon>
        <taxon>rosids</taxon>
        <taxon>malvids</taxon>
        <taxon>Sapindales</taxon>
        <taxon>Rutaceae</taxon>
        <taxon>Aurantioideae</taxon>
        <taxon>Citrus</taxon>
    </lineage>
</organism>
<dbReference type="EMBL" id="CM039174">
    <property type="protein sequence ID" value="KAH9750358.1"/>
    <property type="molecule type" value="Genomic_DNA"/>
</dbReference>
<keyword evidence="2" id="KW-1185">Reference proteome</keyword>
<reference evidence="2" key="1">
    <citation type="journal article" date="2023" name="Hortic. Res.">
        <title>A chromosome-level phased genome enabling allele-level studies in sweet orange: a case study on citrus Huanglongbing tolerance.</title>
        <authorList>
            <person name="Wu B."/>
            <person name="Yu Q."/>
            <person name="Deng Z."/>
            <person name="Duan Y."/>
            <person name="Luo F."/>
            <person name="Gmitter F. Jr."/>
        </authorList>
    </citation>
    <scope>NUCLEOTIDE SEQUENCE [LARGE SCALE GENOMIC DNA]</scope>
    <source>
        <strain evidence="2">cv. Valencia</strain>
    </source>
</reference>
<comment type="caution">
    <text evidence="1">The sequence shown here is derived from an EMBL/GenBank/DDBJ whole genome shotgun (WGS) entry which is preliminary data.</text>
</comment>
<accession>A0ACB8K7D6</accession>
<gene>
    <name evidence="1" type="ORF">KPL71_013846</name>
</gene>
<name>A0ACB8K7D6_CITSI</name>
<evidence type="ECO:0000313" key="1">
    <source>
        <dbReference type="EMBL" id="KAH9750358.1"/>
    </source>
</evidence>
<dbReference type="Proteomes" id="UP000829398">
    <property type="component" value="Chromosome 5"/>
</dbReference>